<feature type="compositionally biased region" description="Basic and acidic residues" evidence="1">
    <location>
        <begin position="1"/>
        <end position="20"/>
    </location>
</feature>
<name>A0A919XCR0_9BACL</name>
<accession>A0A919XCR0</accession>
<dbReference type="Gene3D" id="2.60.40.2360">
    <property type="entry name" value="Intracellular proteinase inhibitor BsuPI"/>
    <property type="match status" value="1"/>
</dbReference>
<protein>
    <submittedName>
        <fullName evidence="2">Uncharacterized protein</fullName>
    </submittedName>
</protein>
<dbReference type="InterPro" id="IPR038144">
    <property type="entry name" value="IPI"/>
</dbReference>
<evidence type="ECO:0000313" key="2">
    <source>
        <dbReference type="EMBL" id="GIO29761.1"/>
    </source>
</evidence>
<dbReference type="AlphaFoldDB" id="A0A919XCR0"/>
<dbReference type="Proteomes" id="UP000679779">
    <property type="component" value="Unassembled WGS sequence"/>
</dbReference>
<organism evidence="2 3">
    <name type="scientific">Paenibacillus albilobatus</name>
    <dbReference type="NCBI Taxonomy" id="2716884"/>
    <lineage>
        <taxon>Bacteria</taxon>
        <taxon>Bacillati</taxon>
        <taxon>Bacillota</taxon>
        <taxon>Bacilli</taxon>
        <taxon>Bacillales</taxon>
        <taxon>Paenibacillaceae</taxon>
        <taxon>Paenibacillus</taxon>
    </lineage>
</organism>
<reference evidence="2" key="1">
    <citation type="submission" date="2021-03" db="EMBL/GenBank/DDBJ databases">
        <title>Antimicrobial resistance genes in bacteria isolated from Japanese honey, and their potential for conferring macrolide and lincosamide resistance in the American foulbrood pathogen Paenibacillus larvae.</title>
        <authorList>
            <person name="Okamoto M."/>
            <person name="Kumagai M."/>
            <person name="Kanamori H."/>
            <person name="Takamatsu D."/>
        </authorList>
    </citation>
    <scope>NUCLEOTIDE SEQUENCE</scope>
    <source>
        <strain evidence="2">J2TS6</strain>
    </source>
</reference>
<evidence type="ECO:0000256" key="1">
    <source>
        <dbReference type="SAM" id="MobiDB-lite"/>
    </source>
</evidence>
<proteinExistence type="predicted"/>
<dbReference type="EMBL" id="BORQ01000001">
    <property type="protein sequence ID" value="GIO29761.1"/>
    <property type="molecule type" value="Genomic_DNA"/>
</dbReference>
<gene>
    <name evidence="2" type="ORF">J2TS6_09020</name>
</gene>
<keyword evidence="3" id="KW-1185">Reference proteome</keyword>
<evidence type="ECO:0000313" key="3">
    <source>
        <dbReference type="Proteomes" id="UP000679779"/>
    </source>
</evidence>
<comment type="caution">
    <text evidence="2">The sequence shown here is derived from an EMBL/GenBank/DDBJ whole genome shotgun (WGS) entry which is preliminary data.</text>
</comment>
<feature type="region of interest" description="Disordered" evidence="1">
    <location>
        <begin position="1"/>
        <end position="28"/>
    </location>
</feature>
<sequence>MNSGKNEGHLETQTKKRMEPTSKVMKTSIDTIKEEDHITILFNLRNISGKDQLIHYGSQKYEIFIMNEENEEVYR</sequence>